<organism evidence="1 2">
    <name type="scientific">Gordonia phage Gravy</name>
    <dbReference type="NCBI Taxonomy" id="2094133"/>
    <lineage>
        <taxon>Viruses</taxon>
        <taxon>Duplodnaviria</taxon>
        <taxon>Heunggongvirae</taxon>
        <taxon>Uroviricota</taxon>
        <taxon>Caudoviricetes</taxon>
        <taxon>Deejayvirinae</taxon>
        <taxon>Tanisvirus</taxon>
        <taxon>Tanisvirus tanis</taxon>
    </lineage>
</organism>
<proteinExistence type="predicted"/>
<dbReference type="Proteomes" id="UP000240261">
    <property type="component" value="Segment"/>
</dbReference>
<sequence>MADKTPVVTTLYCPRCDRKYTSKKDESYKKLMDRLIKHVAQQHPDHDPMWYDTYPTPV</sequence>
<accession>A0A2P1JYH2</accession>
<protein>
    <submittedName>
        <fullName evidence="1">Uncharacterized protein</fullName>
    </submittedName>
</protein>
<name>A0A2P1JYH2_9CAUD</name>
<evidence type="ECO:0000313" key="2">
    <source>
        <dbReference type="Proteomes" id="UP000240261"/>
    </source>
</evidence>
<dbReference type="SMR" id="A0A2P1JYH2"/>
<reference evidence="1 2" key="1">
    <citation type="submission" date="2018-02" db="EMBL/GenBank/DDBJ databases">
        <authorList>
            <person name="Aull H.G."/>
            <person name="Garlena R.A."/>
            <person name="Russell D.A."/>
            <person name="Pop W.H."/>
            <person name="Jacobs-Sera D."/>
            <person name="Hatfull G.F."/>
        </authorList>
    </citation>
    <scope>NUCLEOTIDE SEQUENCE [LARGE SCALE GENOMIC DNA]</scope>
</reference>
<gene>
    <name evidence="1" type="primary">70</name>
    <name evidence="1" type="ORF">PBI_GRAVY_70</name>
</gene>
<evidence type="ECO:0000313" key="1">
    <source>
        <dbReference type="EMBL" id="AVO25334.1"/>
    </source>
</evidence>
<dbReference type="EMBL" id="MG962368">
    <property type="protein sequence ID" value="AVO25334.1"/>
    <property type="molecule type" value="Genomic_DNA"/>
</dbReference>